<dbReference type="Pfam" id="PF25390">
    <property type="entry name" value="WD40_RLD"/>
    <property type="match status" value="1"/>
</dbReference>
<reference evidence="4 5" key="1">
    <citation type="submission" date="2012-04" db="EMBL/GenBank/DDBJ databases">
        <title>The Genome Sequence of Saprolegnia declina VS20.</title>
        <authorList>
            <consortium name="The Broad Institute Genome Sequencing Platform"/>
            <person name="Russ C."/>
            <person name="Nusbaum C."/>
            <person name="Tyler B."/>
            <person name="van West P."/>
            <person name="Dieguez-Uribeondo J."/>
            <person name="de Bruijn I."/>
            <person name="Tripathy S."/>
            <person name="Jiang R."/>
            <person name="Young S.K."/>
            <person name="Zeng Q."/>
            <person name="Gargeya S."/>
            <person name="Fitzgerald M."/>
            <person name="Haas B."/>
            <person name="Abouelleil A."/>
            <person name="Alvarado L."/>
            <person name="Arachchi H.M."/>
            <person name="Berlin A."/>
            <person name="Chapman S.B."/>
            <person name="Goldberg J."/>
            <person name="Griggs A."/>
            <person name="Gujja S."/>
            <person name="Hansen M."/>
            <person name="Howarth C."/>
            <person name="Imamovic A."/>
            <person name="Larimer J."/>
            <person name="McCowen C."/>
            <person name="Montmayeur A."/>
            <person name="Murphy C."/>
            <person name="Neiman D."/>
            <person name="Pearson M."/>
            <person name="Priest M."/>
            <person name="Roberts A."/>
            <person name="Saif S."/>
            <person name="Shea T."/>
            <person name="Sisk P."/>
            <person name="Sykes S."/>
            <person name="Wortman J."/>
            <person name="Nusbaum C."/>
            <person name="Birren B."/>
        </authorList>
    </citation>
    <scope>NUCLEOTIDE SEQUENCE [LARGE SCALE GENOMIC DNA]</scope>
    <source>
        <strain evidence="4 5">VS20</strain>
    </source>
</reference>
<feature type="repeat" description="RCC1" evidence="2">
    <location>
        <begin position="343"/>
        <end position="392"/>
    </location>
</feature>
<dbReference type="OMA" id="AHEVYAW"/>
<dbReference type="EMBL" id="JH767133">
    <property type="protein sequence ID" value="EQC42201.1"/>
    <property type="molecule type" value="Genomic_DNA"/>
</dbReference>
<protein>
    <recommendedName>
        <fullName evidence="3">RCC1-like domain-containing protein</fullName>
    </recommendedName>
</protein>
<dbReference type="SUPFAM" id="SSF48452">
    <property type="entry name" value="TPR-like"/>
    <property type="match status" value="1"/>
</dbReference>
<feature type="repeat" description="RCC1" evidence="2">
    <location>
        <begin position="239"/>
        <end position="289"/>
    </location>
</feature>
<dbReference type="Gene3D" id="2.60.40.10">
    <property type="entry name" value="Immunoglobulins"/>
    <property type="match status" value="1"/>
</dbReference>
<feature type="repeat" description="RCC1" evidence="2">
    <location>
        <begin position="394"/>
        <end position="444"/>
    </location>
</feature>
<dbReference type="InterPro" id="IPR058923">
    <property type="entry name" value="RCC1-like_dom"/>
</dbReference>
<evidence type="ECO:0000259" key="3">
    <source>
        <dbReference type="Pfam" id="PF25390"/>
    </source>
</evidence>
<keyword evidence="1" id="KW-0677">Repeat</keyword>
<dbReference type="GeneID" id="19941766"/>
<evidence type="ECO:0000313" key="5">
    <source>
        <dbReference type="Proteomes" id="UP000030762"/>
    </source>
</evidence>
<dbReference type="SUPFAM" id="SSF81296">
    <property type="entry name" value="E set domains"/>
    <property type="match status" value="1"/>
</dbReference>
<feature type="repeat" description="RCC1" evidence="2">
    <location>
        <begin position="134"/>
        <end position="185"/>
    </location>
</feature>
<organism evidence="4 5">
    <name type="scientific">Saprolegnia diclina (strain VS20)</name>
    <dbReference type="NCBI Taxonomy" id="1156394"/>
    <lineage>
        <taxon>Eukaryota</taxon>
        <taxon>Sar</taxon>
        <taxon>Stramenopiles</taxon>
        <taxon>Oomycota</taxon>
        <taxon>Saprolegniomycetes</taxon>
        <taxon>Saprolegniales</taxon>
        <taxon>Saprolegniaceae</taxon>
        <taxon>Saprolegnia</taxon>
    </lineage>
</organism>
<dbReference type="SUPFAM" id="SSF50985">
    <property type="entry name" value="RCC1/BLIP-II"/>
    <property type="match status" value="1"/>
</dbReference>
<feature type="repeat" description="RCC1" evidence="2">
    <location>
        <begin position="290"/>
        <end position="342"/>
    </location>
</feature>
<dbReference type="InterPro" id="IPR009091">
    <property type="entry name" value="RCC1/BLIP-II"/>
</dbReference>
<dbReference type="VEuPathDB" id="FungiDB:SDRG_01039"/>
<name>T0R5I5_SAPDV</name>
<dbReference type="OrthoDB" id="74484at2759"/>
<dbReference type="InterPro" id="IPR013783">
    <property type="entry name" value="Ig-like_fold"/>
</dbReference>
<feature type="repeat" description="RCC1" evidence="2">
    <location>
        <begin position="186"/>
        <end position="238"/>
    </location>
</feature>
<dbReference type="Proteomes" id="UP000030762">
    <property type="component" value="Unassembled WGS sequence"/>
</dbReference>
<dbReference type="PROSITE" id="PS50012">
    <property type="entry name" value="RCC1_3"/>
    <property type="match status" value="7"/>
</dbReference>
<keyword evidence="5" id="KW-1185">Reference proteome</keyword>
<proteinExistence type="predicted"/>
<accession>T0R5I5</accession>
<dbReference type="PRINTS" id="PR00633">
    <property type="entry name" value="RCCNDNSATION"/>
</dbReference>
<sequence length="1036" mass="109208">MGAGPSVVAESVEHAQGVAALHAHQYTDAIAWLTAALSSTPDAGAIYAHRSAAYLALAQPSKALDDALLAIDLCPMAAQGYACAARAAARLDGGSCAARMYVQKAVALAPDDAAVCALQDTLMASHVPRADGVSHVFSWGAGDDAQLGHGATTSKAMPTMLDAFRGRQMVAVACGAMHTIAIGGAHEVYAWGNNRYGQCGLVGGDTTILIPQLVPAFVGQPVTAVACGAGHSVAILHDGRVFSWGIGAQGQLGLGPDVSSSRPQCLPTIETCAVAVACGIAHTMLLLETGDVLSCGLNQYGQLGLGSTREGSVATPRRIPLPGGAVRHIACGGAHSCLVDAAGVIFTCGSNSCGQLGLGHYNDTGTFTAISGLPPVALAVCGEEFSAALTKDKCNIFTWGLGLAGQMGDGSSDGYCDPHLVPDLPETIDFLCAGQAQVFALCDTGSVYTWGLPGDRAFDMASMVPRPQKVGAFFGKKRIQMLACGRKHYILLARGAVAHRTTLQWAKNTTRFIAGAWAKFELTTYDNLGGRCSTGGYVFTSHLSLCDADDAATTLGLASKVDDAQDTAVEINDNMDGTYSGRCRCYRAGSYLLHVTLDAIGIQDHPLALTVAPARVCPAQCSVVWPPDVAFPLVQPPCATVEVQVTLHDAFGNRVVPCTAADDENDDVDEPAVHYQIVDSDNRVVTKASGGQPLTLHWPSAPGAYTLDLGLNGLRGESEVRGSSYSLRVHASNADTLRQVAHQLTVSVPTTSVVGETMALRVLAPEALPLDCYFVLQFHSLLAEHGLSARALVRWGASDPLTPTSVTVSDHPFTATHTIKVAGTYAVVATITNGADAHTIGEVPLEMTPGRASHEFTFVSNARQLLSEWTNSDVALTLLLDLRDAFGNSAALHDDDDVTAWVAPTQDDTPPRDGLRMLENRGSRVSFLLPSGGSERLGASAWLHIHLNGHPIEYAPFALLRDDEKPSPPIMTVESLPPPLQDAASIERLRLEEATRRRATEALRRERQKRRDELAKQLALQSMRRTGGGFTVQFTP</sequence>
<dbReference type="InParanoid" id="T0R5I5"/>
<dbReference type="eggNOG" id="KOG1426">
    <property type="taxonomic scope" value="Eukaryota"/>
</dbReference>
<dbReference type="InterPro" id="IPR011990">
    <property type="entry name" value="TPR-like_helical_dom_sf"/>
</dbReference>
<dbReference type="InterPro" id="IPR014756">
    <property type="entry name" value="Ig_E-set"/>
</dbReference>
<dbReference type="InterPro" id="IPR051625">
    <property type="entry name" value="Signaling_Regulatory_Domain"/>
</dbReference>
<dbReference type="AlphaFoldDB" id="T0R5I5"/>
<evidence type="ECO:0000313" key="4">
    <source>
        <dbReference type="EMBL" id="EQC42201.1"/>
    </source>
</evidence>
<gene>
    <name evidence="4" type="ORF">SDRG_01039</name>
</gene>
<dbReference type="PROSITE" id="PS00626">
    <property type="entry name" value="RCC1_2"/>
    <property type="match status" value="2"/>
</dbReference>
<dbReference type="PANTHER" id="PTHR22872:SF2">
    <property type="entry name" value="INHIBITOR OF BRUTON TYROSINE KINASE"/>
    <property type="match status" value="1"/>
</dbReference>
<evidence type="ECO:0000256" key="1">
    <source>
        <dbReference type="ARBA" id="ARBA00022737"/>
    </source>
</evidence>
<dbReference type="InterPro" id="IPR000408">
    <property type="entry name" value="Reg_chr_condens"/>
</dbReference>
<dbReference type="PANTHER" id="PTHR22872">
    <property type="entry name" value="BTK-BINDING PROTEIN-RELATED"/>
    <property type="match status" value="1"/>
</dbReference>
<dbReference type="Gene3D" id="1.25.40.10">
    <property type="entry name" value="Tetratricopeptide repeat domain"/>
    <property type="match status" value="1"/>
</dbReference>
<dbReference type="RefSeq" id="XP_008604770.1">
    <property type="nucleotide sequence ID" value="XM_008606548.1"/>
</dbReference>
<dbReference type="STRING" id="1156394.T0R5I5"/>
<feature type="domain" description="RCC1-like" evidence="3">
    <location>
        <begin position="135"/>
        <end position="490"/>
    </location>
</feature>
<feature type="repeat" description="RCC1" evidence="2">
    <location>
        <begin position="445"/>
        <end position="495"/>
    </location>
</feature>
<evidence type="ECO:0000256" key="2">
    <source>
        <dbReference type="PROSITE-ProRule" id="PRU00235"/>
    </source>
</evidence>
<dbReference type="Gene3D" id="2.130.10.30">
    <property type="entry name" value="Regulator of chromosome condensation 1/beta-lactamase-inhibitor protein II"/>
    <property type="match status" value="2"/>
</dbReference>